<dbReference type="CDD" id="cd13877">
    <property type="entry name" value="CuRO_2_Fet3p_like"/>
    <property type="match status" value="1"/>
</dbReference>
<dbReference type="InterPro" id="IPR011706">
    <property type="entry name" value="Cu-oxidase_C"/>
</dbReference>
<dbReference type="GO" id="GO:0004322">
    <property type="term" value="F:ferroxidase activity"/>
    <property type="evidence" value="ECO:0007669"/>
    <property type="project" value="TreeGrafter"/>
</dbReference>
<dbReference type="AlphaFoldDB" id="A0A0G4PH89"/>
<evidence type="ECO:0000313" key="14">
    <source>
        <dbReference type="Proteomes" id="UP000053732"/>
    </source>
</evidence>
<accession>A0A0G4PH89</accession>
<dbReference type="PROSITE" id="PS00080">
    <property type="entry name" value="MULTICOPPER_OXIDASE2"/>
    <property type="match status" value="1"/>
</dbReference>
<keyword evidence="2" id="KW-0479">Metal-binding</keyword>
<protein>
    <submittedName>
        <fullName evidence="13">Multicopper oxidase, copper-binding site</fullName>
    </submittedName>
</protein>
<evidence type="ECO:0000256" key="1">
    <source>
        <dbReference type="ARBA" id="ARBA00010609"/>
    </source>
</evidence>
<dbReference type="GO" id="GO:0005507">
    <property type="term" value="F:copper ion binding"/>
    <property type="evidence" value="ECO:0007669"/>
    <property type="project" value="InterPro"/>
</dbReference>
<feature type="domain" description="Plastocyanin-like" evidence="11">
    <location>
        <begin position="367"/>
        <end position="513"/>
    </location>
</feature>
<proteinExistence type="inferred from homology"/>
<evidence type="ECO:0000256" key="3">
    <source>
        <dbReference type="ARBA" id="ARBA00022729"/>
    </source>
</evidence>
<dbReference type="Proteomes" id="UP000053732">
    <property type="component" value="Unassembled WGS sequence"/>
</dbReference>
<evidence type="ECO:0000256" key="6">
    <source>
        <dbReference type="ARBA" id="ARBA00023180"/>
    </source>
</evidence>
<sequence>MAIFHGMLIRLAAVLLLVQYCQAKTVNLDFNVTWVNANPDGLHERKVVGINGQWPLPVIEVDKGDRLIVNMYNGLGDKETSIHWHGMFQNGTNNMDGPSMVTQCPVAPGSSITYNFTIPQNGTYWYHCHTDACYPDGYRQALIVHDDDAYFNDMYDHEVTVTMSDWYHELVEDIPFIRVENPTGAEPVPDSFLFNDTLNTNIPVEAGKTYLMRLINIGAFVAQYFYIEDHTFRIVEIDGVYVDAQEADTLYIAVAQRYAILVTMKNSTDKNYPIVTVADSLLLDVIEPSLQLNQTNWLEYNSSAAHPQAVMTVDVASDLVPYDDMKLVAHDRMELLPDPDMIVQVDVIMDNLNDGAGYAFFNNISYTMPKVPTLYTVLTSGDYATNPAIYGEYTHPFIFEHNAVIEVVLNNLDGGSHPFHLHGHNFQLVSRTPSYGPSFNDYADGDPLPYNATENPSSGFPKYPARRDTFVAPPQGNFVVRFVADNPGVWLFHCHIDWHMSQGLAMSFIEAPKQLQQQLSLTESEINICKAANMSYEGNAAANTEDLLDLTGENKQLPWLPAGFTAKGIVAMVFSCVSAFLGMAFITVYGISGIQPSKEETAVVTEREGFTYSLKGRLLEKRREEKTSGRSQENLFLSPISIPKLRLGSKDEGILTIVSRSRQREESWLHQVQAYLLGELNYLQEQVDPANPDRLMHLGAPSELLIEGPLVGRGYLQDEQDKVALIVVVRLWWPLAGEIRYMLHIHLMFRDTLEWRTWNR</sequence>
<evidence type="ECO:0000313" key="13">
    <source>
        <dbReference type="EMBL" id="CRL25745.1"/>
    </source>
</evidence>
<feature type="transmembrane region" description="Helical" evidence="8">
    <location>
        <begin position="569"/>
        <end position="591"/>
    </location>
</feature>
<dbReference type="InterPro" id="IPR002355">
    <property type="entry name" value="Cu_oxidase_Cu_BS"/>
</dbReference>
<evidence type="ECO:0000259" key="11">
    <source>
        <dbReference type="Pfam" id="PF07731"/>
    </source>
</evidence>
<dbReference type="FunFam" id="2.60.40.420:FF:000022">
    <property type="entry name" value="FET5p Multicopper oxidase"/>
    <property type="match status" value="1"/>
</dbReference>
<keyword evidence="8" id="KW-0472">Membrane</keyword>
<dbReference type="EMBL" id="HG793149">
    <property type="protein sequence ID" value="CRL25745.1"/>
    <property type="molecule type" value="Genomic_DNA"/>
</dbReference>
<evidence type="ECO:0000259" key="12">
    <source>
        <dbReference type="Pfam" id="PF07732"/>
    </source>
</evidence>
<dbReference type="InterPro" id="IPR045087">
    <property type="entry name" value="Cu-oxidase_fam"/>
</dbReference>
<dbReference type="InterPro" id="IPR011707">
    <property type="entry name" value="Cu-oxidase-like_N"/>
</dbReference>
<keyword evidence="8" id="KW-1133">Transmembrane helix</keyword>
<keyword evidence="14" id="KW-1185">Reference proteome</keyword>
<keyword evidence="3 9" id="KW-0732">Signal</keyword>
<dbReference type="SUPFAM" id="SSF49503">
    <property type="entry name" value="Cupredoxins"/>
    <property type="match status" value="3"/>
</dbReference>
<evidence type="ECO:0000256" key="9">
    <source>
        <dbReference type="SAM" id="SignalP"/>
    </source>
</evidence>
<comment type="similarity">
    <text evidence="1">Belongs to the multicopper oxidase family.</text>
</comment>
<reference evidence="13 14" key="1">
    <citation type="journal article" date="2014" name="Nat. Commun.">
        <title>Multiple recent horizontal transfers of a large genomic region in cheese making fungi.</title>
        <authorList>
            <person name="Cheeseman K."/>
            <person name="Ropars J."/>
            <person name="Renault P."/>
            <person name="Dupont J."/>
            <person name="Gouzy J."/>
            <person name="Branca A."/>
            <person name="Abraham A.L."/>
            <person name="Ceppi M."/>
            <person name="Conseiller E."/>
            <person name="Debuchy R."/>
            <person name="Malagnac F."/>
            <person name="Goarin A."/>
            <person name="Silar P."/>
            <person name="Lacoste S."/>
            <person name="Sallet E."/>
            <person name="Bensimon A."/>
            <person name="Giraud T."/>
            <person name="Brygoo Y."/>
        </authorList>
    </citation>
    <scope>NUCLEOTIDE SEQUENCE [LARGE SCALE GENOMIC DNA]</scope>
    <source>
        <strain evidence="14">FM 013</strain>
    </source>
</reference>
<dbReference type="PANTHER" id="PTHR11709:SF361">
    <property type="entry name" value="IRON TRANSPORT MULTICOPPER OXIDASE FET3"/>
    <property type="match status" value="1"/>
</dbReference>
<keyword evidence="8" id="KW-0812">Transmembrane</keyword>
<gene>
    <name evidence="13" type="ORF">PCAMFM013_S016g000026</name>
</gene>
<dbReference type="STRING" id="1429867.A0A0G4PH89"/>
<keyword evidence="6" id="KW-0325">Glycoprotein</keyword>
<dbReference type="InterPro" id="IPR008972">
    <property type="entry name" value="Cupredoxin"/>
</dbReference>
<dbReference type="PANTHER" id="PTHR11709">
    <property type="entry name" value="MULTI-COPPER OXIDASE"/>
    <property type="match status" value="1"/>
</dbReference>
<comment type="subcellular location">
    <subcellularLocation>
        <location evidence="7">Cell membrane</location>
        <topology evidence="7">Single-pass type I membrane protein</topology>
        <orientation evidence="7">Extracellular side</orientation>
    </subcellularLocation>
</comment>
<dbReference type="GO" id="GO:0033215">
    <property type="term" value="P:reductive iron assimilation"/>
    <property type="evidence" value="ECO:0007669"/>
    <property type="project" value="TreeGrafter"/>
</dbReference>
<dbReference type="InterPro" id="IPR033138">
    <property type="entry name" value="Cu_oxidase_CS"/>
</dbReference>
<dbReference type="Pfam" id="PF07732">
    <property type="entry name" value="Cu-oxidase_3"/>
    <property type="match status" value="1"/>
</dbReference>
<dbReference type="InterPro" id="IPR044130">
    <property type="entry name" value="CuRO_2_Fet3-like"/>
</dbReference>
<dbReference type="InterPro" id="IPR001117">
    <property type="entry name" value="Cu-oxidase_2nd"/>
</dbReference>
<feature type="domain" description="Plastocyanin-like" evidence="12">
    <location>
        <begin position="31"/>
        <end position="147"/>
    </location>
</feature>
<dbReference type="Pfam" id="PF07731">
    <property type="entry name" value="Cu-oxidase_2"/>
    <property type="match status" value="1"/>
</dbReference>
<evidence type="ECO:0000256" key="5">
    <source>
        <dbReference type="ARBA" id="ARBA00023008"/>
    </source>
</evidence>
<evidence type="ECO:0000256" key="2">
    <source>
        <dbReference type="ARBA" id="ARBA00022723"/>
    </source>
</evidence>
<feature type="domain" description="Plastocyanin-like" evidence="10">
    <location>
        <begin position="158"/>
        <end position="302"/>
    </location>
</feature>
<evidence type="ECO:0000256" key="8">
    <source>
        <dbReference type="SAM" id="Phobius"/>
    </source>
</evidence>
<dbReference type="PROSITE" id="PS00079">
    <property type="entry name" value="MULTICOPPER_OXIDASE1"/>
    <property type="match status" value="1"/>
</dbReference>
<feature type="chain" id="PRO_5005195340" evidence="9">
    <location>
        <begin position="24"/>
        <end position="760"/>
    </location>
</feature>
<evidence type="ECO:0000256" key="7">
    <source>
        <dbReference type="ARBA" id="ARBA00037814"/>
    </source>
</evidence>
<dbReference type="FunFam" id="2.60.40.420:FF:000024">
    <property type="entry name" value="FET5p Multicopper oxidase"/>
    <property type="match status" value="1"/>
</dbReference>
<organism evidence="13 14">
    <name type="scientific">Penicillium camemberti (strain FM 013)</name>
    <dbReference type="NCBI Taxonomy" id="1429867"/>
    <lineage>
        <taxon>Eukaryota</taxon>
        <taxon>Fungi</taxon>
        <taxon>Dikarya</taxon>
        <taxon>Ascomycota</taxon>
        <taxon>Pezizomycotina</taxon>
        <taxon>Eurotiomycetes</taxon>
        <taxon>Eurotiomycetidae</taxon>
        <taxon>Eurotiales</taxon>
        <taxon>Aspergillaceae</taxon>
        <taxon>Penicillium</taxon>
    </lineage>
</organism>
<dbReference type="Pfam" id="PF00394">
    <property type="entry name" value="Cu-oxidase"/>
    <property type="match status" value="1"/>
</dbReference>
<dbReference type="Gene3D" id="2.60.40.420">
    <property type="entry name" value="Cupredoxins - blue copper proteins"/>
    <property type="match status" value="3"/>
</dbReference>
<keyword evidence="5" id="KW-0186">Copper</keyword>
<dbReference type="CDD" id="cd13851">
    <property type="entry name" value="CuRO_1_Fet3p"/>
    <property type="match status" value="1"/>
</dbReference>
<dbReference type="CDD" id="cd13899">
    <property type="entry name" value="CuRO_3_Fet3p"/>
    <property type="match status" value="1"/>
</dbReference>
<keyword evidence="4" id="KW-0560">Oxidoreductase</keyword>
<dbReference type="GO" id="GO:0033573">
    <property type="term" value="C:high-affinity iron permease complex"/>
    <property type="evidence" value="ECO:0007669"/>
    <property type="project" value="TreeGrafter"/>
</dbReference>
<evidence type="ECO:0000259" key="10">
    <source>
        <dbReference type="Pfam" id="PF00394"/>
    </source>
</evidence>
<dbReference type="GO" id="GO:0010106">
    <property type="term" value="P:cellular response to iron ion starvation"/>
    <property type="evidence" value="ECO:0007669"/>
    <property type="project" value="TreeGrafter"/>
</dbReference>
<feature type="signal peptide" evidence="9">
    <location>
        <begin position="1"/>
        <end position="23"/>
    </location>
</feature>
<name>A0A0G4PH89_PENC3</name>
<evidence type="ECO:0000256" key="4">
    <source>
        <dbReference type="ARBA" id="ARBA00023002"/>
    </source>
</evidence>